<evidence type="ECO:0000313" key="3">
    <source>
        <dbReference type="Proteomes" id="UP000223759"/>
    </source>
</evidence>
<protein>
    <submittedName>
        <fullName evidence="2">Uncharacterized protein</fullName>
    </submittedName>
</protein>
<feature type="transmembrane region" description="Helical" evidence="1">
    <location>
        <begin position="77"/>
        <end position="103"/>
    </location>
</feature>
<organism evidence="2 3">
    <name type="scientific">Ectothiorhodosinus mongolicus</name>
    <dbReference type="NCBI Taxonomy" id="233100"/>
    <lineage>
        <taxon>Bacteria</taxon>
        <taxon>Pseudomonadati</taxon>
        <taxon>Pseudomonadota</taxon>
        <taxon>Gammaproteobacteria</taxon>
        <taxon>Chromatiales</taxon>
        <taxon>Ectothiorhodospiraceae</taxon>
        <taxon>Ectothiorhodosinus</taxon>
    </lineage>
</organism>
<keyword evidence="1" id="KW-0812">Transmembrane</keyword>
<dbReference type="EMBL" id="FTPK01000004">
    <property type="protein sequence ID" value="SIT73529.1"/>
    <property type="molecule type" value="Genomic_DNA"/>
</dbReference>
<dbReference type="Proteomes" id="UP000223759">
    <property type="component" value="Unassembled WGS sequence"/>
</dbReference>
<dbReference type="RefSeq" id="WP_076756272.1">
    <property type="nucleotide sequence ID" value="NZ_CP023018.1"/>
</dbReference>
<keyword evidence="3" id="KW-1185">Reference proteome</keyword>
<keyword evidence="1" id="KW-1133">Transmembrane helix</keyword>
<name>A0A1R3W9A2_9GAMM</name>
<evidence type="ECO:0000313" key="2">
    <source>
        <dbReference type="EMBL" id="SIT73529.1"/>
    </source>
</evidence>
<evidence type="ECO:0000256" key="1">
    <source>
        <dbReference type="SAM" id="Phobius"/>
    </source>
</evidence>
<feature type="transmembrane region" description="Helical" evidence="1">
    <location>
        <begin position="42"/>
        <end position="65"/>
    </location>
</feature>
<dbReference type="AlphaFoldDB" id="A0A1R3W9A2"/>
<reference evidence="2 3" key="1">
    <citation type="submission" date="2017-01" db="EMBL/GenBank/DDBJ databases">
        <authorList>
            <person name="Mah S.A."/>
            <person name="Swanson W.J."/>
            <person name="Moy G.W."/>
            <person name="Vacquier V.D."/>
        </authorList>
    </citation>
    <scope>NUCLEOTIDE SEQUENCE [LARGE SCALE GENOMIC DNA]</scope>
    <source>
        <strain evidence="2 3">M9</strain>
    </source>
</reference>
<accession>A0A1R3W9A2</accession>
<dbReference type="OrthoDB" id="6394609at2"/>
<sequence>MAVKFWQRKKAATSDEQSSLQIETVGHSRIAQISASARKVPWLFNFLQLLWVAGPVTFIAMQSAYKLGFGEFAPARNVIYFVFFTLFLGSIGLGSKFVSVAFTQPRTERSAERLRQAMNWLPDLLFAIRDIDQAREDPGRRRLLAAATLLQEVELGPDGVALAVEEITGDASLAGAARQIELYRRLGLSSRVADLIEASADARLHALNQIHQTMPEIADTLRDRLMGTSPRREEGVARREGFVERLLAAADQEQPEALPLADIQELIVLLFELINGREIRYLHFEWQGSWEVARRVADVETARSRYRLAQTRMDNRLRHLGYRLLGWGEPPLSRADINGPVVPLAYRISEALVALLRQRPRSGTPLARQVTEIARLLQKLRHDRQRWLQAGKQFKQALHKWQAVQAKAHAKLPEEAGKKPLLAGLRRAPGLQIQEAVIGWADEQKLEFADALCSLLEQFELHMDSGNLSSGGSPMGPEDIQRLGLALLDLLQQSLDLGDLAVQRAIQAAPAAWMGGLHSVVGADARAGVAAAAVKDVRQDMGRMAERLAAQWVTWYQLPLSASLREQLVHEYQANAERLEMLANRPQDSERPPPDPTAMQAARAEVMENPLWDRLYALARRLAD</sequence>
<keyword evidence="1" id="KW-0472">Membrane</keyword>
<gene>
    <name evidence="2" type="ORF">SAMN05216526_1860</name>
</gene>
<proteinExistence type="predicted"/>